<reference evidence="2 3" key="1">
    <citation type="submission" date="2015-06" db="EMBL/GenBank/DDBJ databases">
        <title>Draft genome of the ant-associated black yeast Phialophora attae CBS 131958.</title>
        <authorList>
            <person name="Moreno L.F."/>
            <person name="Stielow B.J."/>
            <person name="de Hoog S."/>
            <person name="Vicente V.A."/>
            <person name="Weiss V.A."/>
            <person name="de Vries M."/>
            <person name="Cruz L.M."/>
            <person name="Souza E.M."/>
        </authorList>
    </citation>
    <scope>NUCLEOTIDE SEQUENCE [LARGE SCALE GENOMIC DNA]</scope>
    <source>
        <strain evidence="2 3">CBS 131958</strain>
    </source>
</reference>
<evidence type="ECO:0008006" key="4">
    <source>
        <dbReference type="Google" id="ProtNLM"/>
    </source>
</evidence>
<evidence type="ECO:0000313" key="3">
    <source>
        <dbReference type="Proteomes" id="UP000038010"/>
    </source>
</evidence>
<feature type="region of interest" description="Disordered" evidence="1">
    <location>
        <begin position="58"/>
        <end position="89"/>
    </location>
</feature>
<gene>
    <name evidence="2" type="ORF">AB675_8132</name>
</gene>
<keyword evidence="3" id="KW-1185">Reference proteome</keyword>
<comment type="caution">
    <text evidence="2">The sequence shown here is derived from an EMBL/GenBank/DDBJ whole genome shotgun (WGS) entry which is preliminary data.</text>
</comment>
<organism evidence="2 3">
    <name type="scientific">Cyphellophora attinorum</name>
    <dbReference type="NCBI Taxonomy" id="1664694"/>
    <lineage>
        <taxon>Eukaryota</taxon>
        <taxon>Fungi</taxon>
        <taxon>Dikarya</taxon>
        <taxon>Ascomycota</taxon>
        <taxon>Pezizomycotina</taxon>
        <taxon>Eurotiomycetes</taxon>
        <taxon>Chaetothyriomycetidae</taxon>
        <taxon>Chaetothyriales</taxon>
        <taxon>Cyphellophoraceae</taxon>
        <taxon>Cyphellophora</taxon>
    </lineage>
</organism>
<dbReference type="OrthoDB" id="10405762at2759"/>
<proteinExistence type="predicted"/>
<sequence>MPRQATANREDFAKYTKNGTIKIIIGSSAFPQNADQPPQKAHVFHIYRDLLTSTSPYFRDKLNTADNDPQARPQPQPHPHRAHVANDNGPLFVPQDTPEVTEPDVLREPTLDLIPFTWFINWIYNKSLNPLVRDPVVTVDTYLMAHELGSERFRNDIVDALRSHHARRPDDQLGLRALLKLADRMPPENKANEGKNKLLEFLVAQMTYKVITRGWEAGGFAGNGLVKQLFGRHREVVMWHCDALWEMLGESGVSEAMGCLGRDERVVKMEANGHLDEDEDRKMNVKRPALCLPCNPAEKEGCAFHEHKSRESRCGNAMLID</sequence>
<dbReference type="VEuPathDB" id="FungiDB:AB675_8132"/>
<accession>A0A0N1HAS4</accession>
<dbReference type="EMBL" id="LFJN01000010">
    <property type="protein sequence ID" value="KPI41176.1"/>
    <property type="molecule type" value="Genomic_DNA"/>
</dbReference>
<dbReference type="GeneID" id="28740434"/>
<protein>
    <recommendedName>
        <fullName evidence="4">BTB domain-containing protein</fullName>
    </recommendedName>
</protein>
<name>A0A0N1HAS4_9EURO</name>
<evidence type="ECO:0000313" key="2">
    <source>
        <dbReference type="EMBL" id="KPI41176.1"/>
    </source>
</evidence>
<dbReference type="RefSeq" id="XP_018001139.1">
    <property type="nucleotide sequence ID" value="XM_018148555.1"/>
</dbReference>
<dbReference type="Proteomes" id="UP000038010">
    <property type="component" value="Unassembled WGS sequence"/>
</dbReference>
<evidence type="ECO:0000256" key="1">
    <source>
        <dbReference type="SAM" id="MobiDB-lite"/>
    </source>
</evidence>
<dbReference type="AlphaFoldDB" id="A0A0N1HAS4"/>